<gene>
    <name evidence="1" type="ORF">RNJ44_03896</name>
</gene>
<reference evidence="1 2" key="1">
    <citation type="submission" date="2024-05" db="EMBL/GenBank/DDBJ databases">
        <title>Long read based assembly of the Candida bracarensis genome reveals expanded adhesin content.</title>
        <authorList>
            <person name="Marcet-Houben M."/>
            <person name="Ksiezopolska E."/>
            <person name="Gabaldon T."/>
        </authorList>
    </citation>
    <scope>NUCLEOTIDE SEQUENCE [LARGE SCALE GENOMIC DNA]</scope>
    <source>
        <strain evidence="1 2">CBM6</strain>
    </source>
</reference>
<dbReference type="EMBL" id="JBEVYD010000004">
    <property type="protein sequence ID" value="KAL3233856.1"/>
    <property type="molecule type" value="Genomic_DNA"/>
</dbReference>
<dbReference type="Pfam" id="PF07964">
    <property type="entry name" value="Red1"/>
    <property type="match status" value="2"/>
</dbReference>
<keyword evidence="2" id="KW-1185">Reference proteome</keyword>
<comment type="caution">
    <text evidence="1">The sequence shown here is derived from an EMBL/GenBank/DDBJ whole genome shotgun (WGS) entry which is preliminary data.</text>
</comment>
<sequence>MTLGKAVKDLFSIELRNDGKMTGFQSLESIYNIAVNHVKGASGQQKTILENINDVSKYRITSVELYCLLAIILIEVAKDKTQWVHLLNKKLPNEITYDPNFIESCCQFFVSRIKIIPITEKNWKYAITLLRISTLTDEITKVFSVSKNIIQSLNINVINHVITDFQLLNTVFTLMVVFEVEDSIVSDIIRSRIQKRSYLLGNATIINLVMTNYHSHLINFYRVEKCCMLYKKDHLISKKLLSIPTGSGRQFCYIQVIYSNLFIWAGSSLLIQIQLKDILFKKHSNSTVTLNFVEGDSLPLVIAFSGFGSKGFPLNYLVGIELRMEDMKDCNSFFNKMNNNFRISEASNYLLLNHSDTDVISEGGHAGAIINKIQESQKNVIQNEVHDDSSKRVKDQCQQNLQLQTPERSDLKKSADEWDLKDDCSNDRYVNGTMINEMESSPLEGVCKRTVQRQLSKCADILKKDLTKEFETDLIGSIEVMRENHLDPSSSLVITKYDNIQTTKKFVNGGQLTSQFLGTRKKKTENILKPTRKNGKKIQKKDNLQILNTIFGAPKFKINNTRHTNKKQKKVPGKLTTVIEQVKNTSLKRVDRGEINAVVSENDRNVRDMITPSEQIKNSDISTERIGSIMKGNPKGVADNLDEKESLPAVKKEPMNAFALSIQEQLAQSLNQIANQMVTRISLINEELNAKIMKDLSEKYRNIFQELQLSFQNDVDNMTSFLSEIEGLTSLSETELSNLIRERHVIETRLYLSPRRDS</sequence>
<name>A0ABR4NY83_9SACH</name>
<accession>A0ABR4NY83</accession>
<proteinExistence type="predicted"/>
<dbReference type="InterPro" id="IPR012491">
    <property type="entry name" value="Red1/Rec10"/>
</dbReference>
<organism evidence="1 2">
    <name type="scientific">Nakaseomyces bracarensis</name>
    <dbReference type="NCBI Taxonomy" id="273131"/>
    <lineage>
        <taxon>Eukaryota</taxon>
        <taxon>Fungi</taxon>
        <taxon>Dikarya</taxon>
        <taxon>Ascomycota</taxon>
        <taxon>Saccharomycotina</taxon>
        <taxon>Saccharomycetes</taxon>
        <taxon>Saccharomycetales</taxon>
        <taxon>Saccharomycetaceae</taxon>
        <taxon>Nakaseomyces</taxon>
    </lineage>
</organism>
<evidence type="ECO:0000313" key="1">
    <source>
        <dbReference type="EMBL" id="KAL3233856.1"/>
    </source>
</evidence>
<protein>
    <submittedName>
        <fullName evidence="1">Uncharacterized protein</fullName>
    </submittedName>
</protein>
<evidence type="ECO:0000313" key="2">
    <source>
        <dbReference type="Proteomes" id="UP001623330"/>
    </source>
</evidence>
<dbReference type="Proteomes" id="UP001623330">
    <property type="component" value="Unassembled WGS sequence"/>
</dbReference>